<dbReference type="InterPro" id="IPR000601">
    <property type="entry name" value="PKD_dom"/>
</dbReference>
<dbReference type="PROSITE" id="PS50093">
    <property type="entry name" value="PKD"/>
    <property type="match status" value="1"/>
</dbReference>
<organism evidence="3 4">
    <name type="scientific">Haloarcula marismortui ATCC 33799</name>
    <dbReference type="NCBI Taxonomy" id="662475"/>
    <lineage>
        <taxon>Archaea</taxon>
        <taxon>Methanobacteriati</taxon>
        <taxon>Methanobacteriota</taxon>
        <taxon>Stenosarchaea group</taxon>
        <taxon>Halobacteria</taxon>
        <taxon>Halobacteriales</taxon>
        <taxon>Haloarculaceae</taxon>
        <taxon>Haloarcula</taxon>
    </lineage>
</organism>
<evidence type="ECO:0000256" key="1">
    <source>
        <dbReference type="SAM" id="Phobius"/>
    </source>
</evidence>
<proteinExistence type="predicted"/>
<dbReference type="CDD" id="cd00146">
    <property type="entry name" value="PKD"/>
    <property type="match status" value="1"/>
</dbReference>
<feature type="domain" description="PKD" evidence="2">
    <location>
        <begin position="188"/>
        <end position="273"/>
    </location>
</feature>
<dbReference type="Pfam" id="PF23928">
    <property type="entry name" value="DUF7266"/>
    <property type="match status" value="1"/>
</dbReference>
<dbReference type="Pfam" id="PF18911">
    <property type="entry name" value="PKD_4"/>
    <property type="match status" value="1"/>
</dbReference>
<accession>M0L0A2</accession>
<gene>
    <name evidence="3" type="ORF">C435_00030</name>
</gene>
<dbReference type="Gene3D" id="2.60.40.10">
    <property type="entry name" value="Immunoglobulins"/>
    <property type="match status" value="1"/>
</dbReference>
<name>M0L0A2_9EURY</name>
<keyword evidence="1" id="KW-0472">Membrane</keyword>
<evidence type="ECO:0000313" key="4">
    <source>
        <dbReference type="Proteomes" id="UP000011687"/>
    </source>
</evidence>
<evidence type="ECO:0000313" key="3">
    <source>
        <dbReference type="EMBL" id="EMA26976.1"/>
    </source>
</evidence>
<dbReference type="InterPro" id="IPR022409">
    <property type="entry name" value="PKD/Chitinase_dom"/>
</dbReference>
<dbReference type="PATRIC" id="fig|662475.6.peg.5"/>
<dbReference type="InterPro" id="IPR013783">
    <property type="entry name" value="Ig-like_fold"/>
</dbReference>
<dbReference type="InterPro" id="IPR035986">
    <property type="entry name" value="PKD_dom_sf"/>
</dbReference>
<feature type="transmembrane region" description="Helical" evidence="1">
    <location>
        <begin position="12"/>
        <end position="36"/>
    </location>
</feature>
<dbReference type="AlphaFoldDB" id="M0L0A2"/>
<keyword evidence="1" id="KW-1133">Transmembrane helix</keyword>
<dbReference type="RefSeq" id="WP_007187626.1">
    <property type="nucleotide sequence ID" value="NZ_AOLS01000001.1"/>
</dbReference>
<reference evidence="3 4" key="1">
    <citation type="journal article" date="2014" name="PLoS Genet.">
        <title>Phylogenetically driven sequencing of extremely halophilic archaea reveals strategies for static and dynamic osmo-response.</title>
        <authorList>
            <person name="Becker E.A."/>
            <person name="Seitzer P.M."/>
            <person name="Tritt A."/>
            <person name="Larsen D."/>
            <person name="Krusor M."/>
            <person name="Yao A.I."/>
            <person name="Wu D."/>
            <person name="Madern D."/>
            <person name="Eisen J.A."/>
            <person name="Darling A.E."/>
            <person name="Facciotti M.T."/>
        </authorList>
    </citation>
    <scope>NUCLEOTIDE SEQUENCE [LARGE SCALE GENOMIC DNA]</scope>
    <source>
        <strain evidence="3 4">ATCC 33799</strain>
    </source>
</reference>
<dbReference type="EMBL" id="AOLS01000001">
    <property type="protein sequence ID" value="EMA26976.1"/>
    <property type="molecule type" value="Genomic_DNA"/>
</dbReference>
<dbReference type="SUPFAM" id="SSF49299">
    <property type="entry name" value="PKD domain"/>
    <property type="match status" value="1"/>
</dbReference>
<protein>
    <submittedName>
        <fullName evidence="3">PKD domain containing protein</fullName>
    </submittedName>
</protein>
<keyword evidence="4" id="KW-1185">Reference proteome</keyword>
<dbReference type="Proteomes" id="UP000011687">
    <property type="component" value="Unassembled WGS sequence"/>
</dbReference>
<evidence type="ECO:0000259" key="2">
    <source>
        <dbReference type="PROSITE" id="PS50093"/>
    </source>
</evidence>
<sequence length="390" mass="41803">MVGYNRALTSALSYVSTLSITTLLITGLTIGAANMLEDQQQEAAREELETIGNRLASEFSRVDTLAQQGGEATVTASQPSRVTGNRYSISLLHGASVCSGGRLPATVDTCLRLMSSDSEIAVMVPVRNQSQISMTLADEGTFQLQAEAGDTTADDEVANQDLSSRIGVGEGVSRDTISLVSGVGNRPPVASFDLNPASPWSRQPVTFNASGSFDPDGSVAEYRWDWNNDGVYETNTTTSTATHTFSNGGRYNVTLQVEDDEGKNTTRTQSIDVSGLEYNRDMTTVGSNDATISFSVTNNVGKDVEITHIFIDTDDDAIDSVGVVNIYDRGRIVRLGSTVSISDGSTETIDIGDFRDSSARLVNMDGKHVRVGLKYKIGDRTNSTRFEGTP</sequence>
<dbReference type="InterPro" id="IPR055690">
    <property type="entry name" value="DUF7266"/>
</dbReference>
<keyword evidence="1" id="KW-0812">Transmembrane</keyword>
<comment type="caution">
    <text evidence="3">The sequence shown here is derived from an EMBL/GenBank/DDBJ whole genome shotgun (WGS) entry which is preliminary data.</text>
</comment>
<dbReference type="SMART" id="SM00089">
    <property type="entry name" value="PKD"/>
    <property type="match status" value="1"/>
</dbReference>